<gene>
    <name evidence="1" type="ORF">H9S92_15045</name>
</gene>
<keyword evidence="2" id="KW-1185">Reference proteome</keyword>
<evidence type="ECO:0000313" key="2">
    <source>
        <dbReference type="Proteomes" id="UP000650081"/>
    </source>
</evidence>
<sequence>MREWLSLRDAVDPAADDAEQLLAAWCIVERLARLEARPGSLSALGSPGPEERNPPPPRVARGLQLILEGTYPEVLPEAMQWLEEKQWYVPPALLPALLARAAALAESQPDFADALLRAGGARAAWLCGINPAWEQLSVDFPYSTAWERAVTPAQRASVLLSWRRRDPVAARTALTAMWAGQSPKNQESLVRTLAVGLSAADHPWLRTQLAAPRKGVRREILQLLAQSEEAQAIDDLLTLASFAVAEDGRLREVATDPAAQEVLARYGGLRDRESLAAFLLSTLPPRLLPDLVGKSPPAFWGTLNPAQLKLVASTLLRSGTDEKREDFLRFAVGIDTARLPLEQTVSLAQVLSAGHFEKLVHDWLDQEKNVLAFGGLPRLLLLARTTPWSERISKAFVLQLVSALRDARDLPPQLQKDLLAHWNLAAPLLHPRLFPWLRTQLNTITERADGFGKAATRTLQLVGFRAALRE</sequence>
<organism evidence="1 2">
    <name type="scientific">Neolewinella lacunae</name>
    <dbReference type="NCBI Taxonomy" id="1517758"/>
    <lineage>
        <taxon>Bacteria</taxon>
        <taxon>Pseudomonadati</taxon>
        <taxon>Bacteroidota</taxon>
        <taxon>Saprospiria</taxon>
        <taxon>Saprospirales</taxon>
        <taxon>Lewinellaceae</taxon>
        <taxon>Neolewinella</taxon>
    </lineage>
</organism>
<dbReference type="Proteomes" id="UP000650081">
    <property type="component" value="Unassembled WGS sequence"/>
</dbReference>
<dbReference type="Pfam" id="PF18944">
    <property type="entry name" value="DUF5691"/>
    <property type="match status" value="1"/>
</dbReference>
<dbReference type="AlphaFoldDB" id="A0A923TE34"/>
<protein>
    <submittedName>
        <fullName evidence="1">Uncharacterized protein</fullName>
    </submittedName>
</protein>
<dbReference type="EMBL" id="JACSIT010000138">
    <property type="protein sequence ID" value="MBC6995487.1"/>
    <property type="molecule type" value="Genomic_DNA"/>
</dbReference>
<dbReference type="RefSeq" id="WP_187467521.1">
    <property type="nucleotide sequence ID" value="NZ_JACSIT010000138.1"/>
</dbReference>
<accession>A0A923TE34</accession>
<name>A0A923TE34_9BACT</name>
<evidence type="ECO:0000313" key="1">
    <source>
        <dbReference type="EMBL" id="MBC6995487.1"/>
    </source>
</evidence>
<proteinExistence type="predicted"/>
<comment type="caution">
    <text evidence="1">The sequence shown here is derived from an EMBL/GenBank/DDBJ whole genome shotgun (WGS) entry which is preliminary data.</text>
</comment>
<reference evidence="1" key="1">
    <citation type="submission" date="2020-08" db="EMBL/GenBank/DDBJ databases">
        <title>Lewinella bacteria from marine environments.</title>
        <authorList>
            <person name="Zhong Y."/>
        </authorList>
    </citation>
    <scope>NUCLEOTIDE SEQUENCE</scope>
    <source>
        <strain evidence="1">KCTC 42187</strain>
    </source>
</reference>
<dbReference type="InterPro" id="IPR043746">
    <property type="entry name" value="DUF5691"/>
</dbReference>